<dbReference type="SUPFAM" id="SSF56601">
    <property type="entry name" value="beta-lactamase/transpeptidase-like"/>
    <property type="match status" value="1"/>
</dbReference>
<sequence>MSSEAVSARTEGEDMCPRFPQPVPLQHPIAPLKAALAQVDGLLRTSVHTTKLPAVSAIVVLNDSVLWNGNFGRRNISDPSSSAPNEYTVYSLSRTGWIRDRVDQGQGGSGTGWTRDRVDQGQGGSGTGWIRDRVDQGQGGSGTGIASLSKIFPTLMLYKLWEDGRLDSLDDPLEKFLDEFAIKNPLGGPRSGSAGLTLRRMASQLSEQWLRFSAVLAGLPRRLRSTNLLWAGDTAEALSLLQDDVLVADPGTRCHYSNVAFSLLADVLAQKVAGSDFESWVSKNILEQLGMEDTGFDLTPTIRQQMAVGVYSTGRPAPLYNLGWYRPAGQMFSTAADMARLMMFLLGGSGGALLQQDTLNTMLTPLFRCHGNYFANSTGTPWEVNQQFGYDVLRKDGDLDGYAATLSLVPRLKLGLVILMAGVRPADQDLVAQAYRHIIPAVRRVFREAQQTLRAPPNPASYTGFFTYRNMTFYEIKADSDNVLVMQQFGPQVDTSVPSKYRTIRLDYLQERVFRVVFQSPYPCQMKVNSASVSLEAQDQQLFNFYPFDKKGASPGFDSPGLNTYKVLRIPGRPFFSP</sequence>
<dbReference type="AlphaFoldDB" id="A0A5C6MQZ6"/>
<accession>A0A5C6MQZ6</accession>
<evidence type="ECO:0000259" key="3">
    <source>
        <dbReference type="Pfam" id="PF00144"/>
    </source>
</evidence>
<proteinExistence type="inferred from homology"/>
<feature type="domain" description="Beta-lactamase-related" evidence="3">
    <location>
        <begin position="143"/>
        <end position="430"/>
    </location>
</feature>
<evidence type="ECO:0000313" key="4">
    <source>
        <dbReference type="EMBL" id="TWW57229.1"/>
    </source>
</evidence>
<dbReference type="PANTHER" id="PTHR22935">
    <property type="entry name" value="PENICILLIN-BINDING PROTEIN"/>
    <property type="match status" value="1"/>
</dbReference>
<evidence type="ECO:0000256" key="2">
    <source>
        <dbReference type="SAM" id="MobiDB-lite"/>
    </source>
</evidence>
<dbReference type="Proteomes" id="UP000324091">
    <property type="component" value="Chromosome 8"/>
</dbReference>
<gene>
    <name evidence="4" type="ORF">D4764_08G0012160</name>
</gene>
<evidence type="ECO:0000256" key="1">
    <source>
        <dbReference type="ARBA" id="ARBA00038473"/>
    </source>
</evidence>
<dbReference type="Pfam" id="PF00144">
    <property type="entry name" value="Beta-lactamase"/>
    <property type="match status" value="1"/>
</dbReference>
<feature type="region of interest" description="Disordered" evidence="2">
    <location>
        <begin position="101"/>
        <end position="133"/>
    </location>
</feature>
<dbReference type="Gene3D" id="3.40.710.10">
    <property type="entry name" value="DD-peptidase/beta-lactamase superfamily"/>
    <property type="match status" value="1"/>
</dbReference>
<organism evidence="4 5">
    <name type="scientific">Takifugu flavidus</name>
    <name type="common">sansaifugu</name>
    <dbReference type="NCBI Taxonomy" id="433684"/>
    <lineage>
        <taxon>Eukaryota</taxon>
        <taxon>Metazoa</taxon>
        <taxon>Chordata</taxon>
        <taxon>Craniata</taxon>
        <taxon>Vertebrata</taxon>
        <taxon>Euteleostomi</taxon>
        <taxon>Actinopterygii</taxon>
        <taxon>Neopterygii</taxon>
        <taxon>Teleostei</taxon>
        <taxon>Neoteleostei</taxon>
        <taxon>Acanthomorphata</taxon>
        <taxon>Eupercaria</taxon>
        <taxon>Tetraodontiformes</taxon>
        <taxon>Tetradontoidea</taxon>
        <taxon>Tetraodontidae</taxon>
        <taxon>Takifugu</taxon>
    </lineage>
</organism>
<reference evidence="4 5" key="1">
    <citation type="submission" date="2019-04" db="EMBL/GenBank/DDBJ databases">
        <title>Chromosome genome assembly for Takifugu flavidus.</title>
        <authorList>
            <person name="Xiao S."/>
        </authorList>
    </citation>
    <scope>NUCLEOTIDE SEQUENCE [LARGE SCALE GENOMIC DNA]</scope>
    <source>
        <strain evidence="4">HTHZ2018</strain>
        <tissue evidence="4">Muscle</tissue>
    </source>
</reference>
<dbReference type="PANTHER" id="PTHR22935:SF95">
    <property type="entry name" value="BETA-LACTAMASE-LIKE 1-RELATED"/>
    <property type="match status" value="1"/>
</dbReference>
<comment type="similarity">
    <text evidence="1">Belongs to the beta-lactamase family.</text>
</comment>
<dbReference type="InterPro" id="IPR051478">
    <property type="entry name" value="Beta-lactamase-like_AB/R"/>
</dbReference>
<protein>
    <submittedName>
        <fullName evidence="4">Putative beta-lactamase-like 1</fullName>
    </submittedName>
</protein>
<dbReference type="EMBL" id="RHFK02000021">
    <property type="protein sequence ID" value="TWW57229.1"/>
    <property type="molecule type" value="Genomic_DNA"/>
</dbReference>
<keyword evidence="5" id="KW-1185">Reference proteome</keyword>
<dbReference type="InterPro" id="IPR001466">
    <property type="entry name" value="Beta-lactam-related"/>
</dbReference>
<dbReference type="InterPro" id="IPR012338">
    <property type="entry name" value="Beta-lactam/transpept-like"/>
</dbReference>
<evidence type="ECO:0000313" key="5">
    <source>
        <dbReference type="Proteomes" id="UP000324091"/>
    </source>
</evidence>
<comment type="caution">
    <text evidence="4">The sequence shown here is derived from an EMBL/GenBank/DDBJ whole genome shotgun (WGS) entry which is preliminary data.</text>
</comment>
<name>A0A5C6MQZ6_9TELE</name>